<name>A6JY00_RAT</name>
<sequence>MWATGGFCIDTNPLAQWVGLDQATWITEDMECKPSGEAHCKLERGKIKPRRTGLQVVLCP</sequence>
<evidence type="ECO:0000313" key="1">
    <source>
        <dbReference type="EMBL" id="EDL87278.1"/>
    </source>
</evidence>
<proteinExistence type="predicted"/>
<dbReference type="AlphaFoldDB" id="A6JY00"/>
<dbReference type="EMBL" id="CH474006">
    <property type="protein sequence ID" value="EDL87278.1"/>
    <property type="molecule type" value="Genomic_DNA"/>
</dbReference>
<dbReference type="Proteomes" id="UP000234681">
    <property type="component" value="Chromosome 19"/>
</dbReference>
<reference evidence="2" key="1">
    <citation type="submission" date="2005-09" db="EMBL/GenBank/DDBJ databases">
        <authorList>
            <person name="Mural R.J."/>
            <person name="Li P.W."/>
            <person name="Adams M.D."/>
            <person name="Amanatides P.G."/>
            <person name="Baden-Tillson H."/>
            <person name="Barnstead M."/>
            <person name="Chin S.H."/>
            <person name="Dew I."/>
            <person name="Evans C.A."/>
            <person name="Ferriera S."/>
            <person name="Flanigan M."/>
            <person name="Fosler C."/>
            <person name="Glodek A."/>
            <person name="Gu Z."/>
            <person name="Holt R.A."/>
            <person name="Jennings D."/>
            <person name="Kraft C.L."/>
            <person name="Lu F."/>
            <person name="Nguyen T."/>
            <person name="Nusskern D.R."/>
            <person name="Pfannkoch C.M."/>
            <person name="Sitter C."/>
            <person name="Sutton G.G."/>
            <person name="Venter J.C."/>
            <person name="Wang Z."/>
            <person name="Woodage T."/>
            <person name="Zheng X.H."/>
            <person name="Zhong F."/>
        </authorList>
    </citation>
    <scope>NUCLEOTIDE SEQUENCE [LARGE SCALE GENOMIC DNA]</scope>
    <source>
        <strain>BN</strain>
        <strain evidence="2">Sprague-Dawley</strain>
    </source>
</reference>
<protein>
    <submittedName>
        <fullName evidence="1">RCG39105</fullName>
    </submittedName>
</protein>
<evidence type="ECO:0000313" key="2">
    <source>
        <dbReference type="Proteomes" id="UP000234681"/>
    </source>
</evidence>
<gene>
    <name evidence="1" type="ORF">rCG_39105</name>
</gene>
<organism evidence="1 2">
    <name type="scientific">Rattus norvegicus</name>
    <name type="common">Rat</name>
    <dbReference type="NCBI Taxonomy" id="10116"/>
    <lineage>
        <taxon>Eukaryota</taxon>
        <taxon>Metazoa</taxon>
        <taxon>Chordata</taxon>
        <taxon>Craniata</taxon>
        <taxon>Vertebrata</taxon>
        <taxon>Euteleostomi</taxon>
        <taxon>Mammalia</taxon>
        <taxon>Eutheria</taxon>
        <taxon>Euarchontoglires</taxon>
        <taxon>Glires</taxon>
        <taxon>Rodentia</taxon>
        <taxon>Myomorpha</taxon>
        <taxon>Muroidea</taxon>
        <taxon>Muridae</taxon>
        <taxon>Murinae</taxon>
        <taxon>Rattus</taxon>
    </lineage>
</organism>
<accession>A6JY00</accession>